<comment type="similarity">
    <text evidence="1 7">Belongs to the peptidase S24 family.</text>
</comment>
<comment type="caution">
    <text evidence="9">The sequence shown here is derived from an EMBL/GenBank/DDBJ whole genome shotgun (WGS) entry which is preliminary data.</text>
</comment>
<evidence type="ECO:0000256" key="2">
    <source>
        <dbReference type="ARBA" id="ARBA00022763"/>
    </source>
</evidence>
<evidence type="ECO:0000313" key="9">
    <source>
        <dbReference type="EMBL" id="NHO64609.1"/>
    </source>
</evidence>
<feature type="domain" description="Peptidase S24/S26A/S26B/S26C" evidence="8">
    <location>
        <begin position="20"/>
        <end position="113"/>
    </location>
</feature>
<evidence type="ECO:0000256" key="3">
    <source>
        <dbReference type="ARBA" id="ARBA00022801"/>
    </source>
</evidence>
<dbReference type="InterPro" id="IPR050077">
    <property type="entry name" value="LexA_repressor"/>
</dbReference>
<dbReference type="SUPFAM" id="SSF51306">
    <property type="entry name" value="LexA/Signal peptidase"/>
    <property type="match status" value="1"/>
</dbReference>
<dbReference type="EMBL" id="JAAONZ010000002">
    <property type="protein sequence ID" value="NHO64609.1"/>
    <property type="molecule type" value="Genomic_DNA"/>
</dbReference>
<dbReference type="InterPro" id="IPR015927">
    <property type="entry name" value="Peptidase_S24_S26A/B/C"/>
</dbReference>
<dbReference type="PRINTS" id="PR00726">
    <property type="entry name" value="LEXASERPTASE"/>
</dbReference>
<dbReference type="InterPro" id="IPR039418">
    <property type="entry name" value="LexA-like"/>
</dbReference>
<dbReference type="InterPro" id="IPR036286">
    <property type="entry name" value="LexA/Signal_pep-like_sf"/>
</dbReference>
<keyword evidence="3 7" id="KW-0378">Hydrolase</keyword>
<dbReference type="Proteomes" id="UP000787472">
    <property type="component" value="Unassembled WGS sequence"/>
</dbReference>
<reference evidence="9" key="1">
    <citation type="submission" date="2020-03" db="EMBL/GenBank/DDBJ databases">
        <authorList>
            <person name="Guo F."/>
        </authorList>
    </citation>
    <scope>NUCLEOTIDE SEQUENCE</scope>
    <source>
        <strain evidence="9">JCM 30134</strain>
    </source>
</reference>
<protein>
    <submittedName>
        <fullName evidence="9">DNA polymerase V</fullName>
    </submittedName>
</protein>
<dbReference type="PANTHER" id="PTHR33516:SF2">
    <property type="entry name" value="LEXA REPRESSOR-RELATED"/>
    <property type="match status" value="1"/>
</dbReference>
<evidence type="ECO:0000313" key="10">
    <source>
        <dbReference type="Proteomes" id="UP000787472"/>
    </source>
</evidence>
<keyword evidence="5" id="KW-0234">DNA repair</keyword>
<keyword evidence="10" id="KW-1185">Reference proteome</keyword>
<dbReference type="GO" id="GO:0003677">
    <property type="term" value="F:DNA binding"/>
    <property type="evidence" value="ECO:0007669"/>
    <property type="project" value="InterPro"/>
</dbReference>
<dbReference type="Pfam" id="PF00717">
    <property type="entry name" value="Peptidase_S24"/>
    <property type="match status" value="1"/>
</dbReference>
<evidence type="ECO:0000259" key="8">
    <source>
        <dbReference type="Pfam" id="PF00717"/>
    </source>
</evidence>
<dbReference type="Gene3D" id="2.10.109.10">
    <property type="entry name" value="Umud Fragment, subunit A"/>
    <property type="match status" value="1"/>
</dbReference>
<sequence length="122" mass="13394">MKLVPYQSDDTDPETSELLLSLDEHLIKNIAATYLARASGDSMQGLGIFDQDLLIVDRAVDPVHGDIVIAALNGELTCKVIDTRESRLLSANDKYPPINISGYEDLLLEGVVIASVRYHRAL</sequence>
<name>A0A9E5JSQ3_9GAMM</name>
<gene>
    <name evidence="9" type="ORF">G8770_03495</name>
</gene>
<evidence type="ECO:0000256" key="6">
    <source>
        <dbReference type="ARBA" id="ARBA00023236"/>
    </source>
</evidence>
<evidence type="ECO:0000256" key="5">
    <source>
        <dbReference type="ARBA" id="ARBA00023204"/>
    </source>
</evidence>
<accession>A0A9E5JSQ3</accession>
<dbReference type="PANTHER" id="PTHR33516">
    <property type="entry name" value="LEXA REPRESSOR"/>
    <property type="match status" value="1"/>
</dbReference>
<keyword evidence="2" id="KW-0227">DNA damage</keyword>
<evidence type="ECO:0000256" key="1">
    <source>
        <dbReference type="ARBA" id="ARBA00007484"/>
    </source>
</evidence>
<dbReference type="GO" id="GO:0016787">
    <property type="term" value="F:hydrolase activity"/>
    <property type="evidence" value="ECO:0007669"/>
    <property type="project" value="UniProtKB-KW"/>
</dbReference>
<dbReference type="AlphaFoldDB" id="A0A9E5JSQ3"/>
<dbReference type="GO" id="GO:0006355">
    <property type="term" value="P:regulation of DNA-templated transcription"/>
    <property type="evidence" value="ECO:0007669"/>
    <property type="project" value="InterPro"/>
</dbReference>
<proteinExistence type="inferred from homology"/>
<dbReference type="InterPro" id="IPR006197">
    <property type="entry name" value="Peptidase_S24_LexA"/>
</dbReference>
<keyword evidence="6" id="KW-0742">SOS response</keyword>
<keyword evidence="4 7" id="KW-0068">Autocatalytic cleavage</keyword>
<organism evidence="9 10">
    <name type="scientific">Pseudomaricurvus hydrocarbonicus</name>
    <dbReference type="NCBI Taxonomy" id="1470433"/>
    <lineage>
        <taxon>Bacteria</taxon>
        <taxon>Pseudomonadati</taxon>
        <taxon>Pseudomonadota</taxon>
        <taxon>Gammaproteobacteria</taxon>
        <taxon>Cellvibrionales</taxon>
        <taxon>Cellvibrionaceae</taxon>
        <taxon>Pseudomaricurvus</taxon>
    </lineage>
</organism>
<dbReference type="GO" id="GO:0009432">
    <property type="term" value="P:SOS response"/>
    <property type="evidence" value="ECO:0007669"/>
    <property type="project" value="UniProtKB-KW"/>
</dbReference>
<dbReference type="CDD" id="cd06529">
    <property type="entry name" value="S24_LexA-like"/>
    <property type="match status" value="1"/>
</dbReference>
<dbReference type="GO" id="GO:0006281">
    <property type="term" value="P:DNA repair"/>
    <property type="evidence" value="ECO:0007669"/>
    <property type="project" value="UniProtKB-KW"/>
</dbReference>
<evidence type="ECO:0000256" key="4">
    <source>
        <dbReference type="ARBA" id="ARBA00022813"/>
    </source>
</evidence>
<dbReference type="RefSeq" id="WP_167181809.1">
    <property type="nucleotide sequence ID" value="NZ_JAAONZ010000002.1"/>
</dbReference>
<evidence type="ECO:0000256" key="7">
    <source>
        <dbReference type="RuleBase" id="RU003991"/>
    </source>
</evidence>